<dbReference type="SUPFAM" id="SSF49464">
    <property type="entry name" value="Carboxypeptidase regulatory domain-like"/>
    <property type="match status" value="1"/>
</dbReference>
<keyword evidence="14" id="KW-1185">Reference proteome</keyword>
<keyword evidence="4 8" id="KW-0812">Transmembrane</keyword>
<evidence type="ECO:0000256" key="1">
    <source>
        <dbReference type="ARBA" id="ARBA00004571"/>
    </source>
</evidence>
<keyword evidence="5 9" id="KW-0732">Signal</keyword>
<evidence type="ECO:0000313" key="12">
    <source>
        <dbReference type="EMBL" id="PSK80656.1"/>
    </source>
</evidence>
<dbReference type="PROSITE" id="PS52016">
    <property type="entry name" value="TONB_DEPENDENT_REC_3"/>
    <property type="match status" value="1"/>
</dbReference>
<reference evidence="11 14" key="2">
    <citation type="submission" date="2019-10" db="EMBL/GenBank/DDBJ databases">
        <title>Prolixibacter strains distinguished by the presence of nitrate reductase genes were adept at nitrate-dependent anaerobic corrosion of metallic iron and carbon steel.</title>
        <authorList>
            <person name="Iino T."/>
            <person name="Shono N."/>
            <person name="Ito K."/>
            <person name="Nakamura R."/>
            <person name="Sueoka K."/>
            <person name="Harayama S."/>
            <person name="Ohkuma M."/>
        </authorList>
    </citation>
    <scope>NUCLEOTIDE SEQUENCE [LARGE SCALE GENOMIC DNA]</scope>
    <source>
        <strain evidence="11 14">MIC1-1</strain>
    </source>
</reference>
<keyword evidence="6 8" id="KW-0472">Membrane</keyword>
<dbReference type="EMBL" id="BLAU01000001">
    <property type="protein sequence ID" value="GET22049.1"/>
    <property type="molecule type" value="Genomic_DNA"/>
</dbReference>
<dbReference type="GO" id="GO:0044718">
    <property type="term" value="P:siderophore transmembrane transport"/>
    <property type="evidence" value="ECO:0007669"/>
    <property type="project" value="TreeGrafter"/>
</dbReference>
<gene>
    <name evidence="12" type="ORF">CLV93_11493</name>
    <name evidence="11" type="ORF">JCM18694_22950</name>
</gene>
<dbReference type="Proteomes" id="UP000240621">
    <property type="component" value="Unassembled WGS sequence"/>
</dbReference>
<evidence type="ECO:0000256" key="6">
    <source>
        <dbReference type="ARBA" id="ARBA00023136"/>
    </source>
</evidence>
<evidence type="ECO:0000256" key="9">
    <source>
        <dbReference type="SAM" id="SignalP"/>
    </source>
</evidence>
<evidence type="ECO:0000313" key="14">
    <source>
        <dbReference type="Proteomes" id="UP000396862"/>
    </source>
</evidence>
<dbReference type="SUPFAM" id="SSF56935">
    <property type="entry name" value="Porins"/>
    <property type="match status" value="1"/>
</dbReference>
<dbReference type="Gene3D" id="2.40.170.20">
    <property type="entry name" value="TonB-dependent receptor, beta-barrel domain"/>
    <property type="match status" value="1"/>
</dbReference>
<dbReference type="InterPro" id="IPR023996">
    <property type="entry name" value="TonB-dep_OMP_SusC/RagA"/>
</dbReference>
<dbReference type="InterPro" id="IPR023997">
    <property type="entry name" value="TonB-dep_OMP_SusC/RagA_CS"/>
</dbReference>
<name>A0A2P8C6R7_9BACT</name>
<organism evidence="12 13">
    <name type="scientific">Prolixibacter denitrificans</name>
    <dbReference type="NCBI Taxonomy" id="1541063"/>
    <lineage>
        <taxon>Bacteria</taxon>
        <taxon>Pseudomonadati</taxon>
        <taxon>Bacteroidota</taxon>
        <taxon>Bacteroidia</taxon>
        <taxon>Marinilabiliales</taxon>
        <taxon>Prolixibacteraceae</taxon>
        <taxon>Prolixibacter</taxon>
    </lineage>
</organism>
<dbReference type="InterPro" id="IPR012910">
    <property type="entry name" value="Plug_dom"/>
</dbReference>
<dbReference type="Gene3D" id="2.170.130.10">
    <property type="entry name" value="TonB-dependent receptor, plug domain"/>
    <property type="match status" value="1"/>
</dbReference>
<dbReference type="InterPro" id="IPR039426">
    <property type="entry name" value="TonB-dep_rcpt-like"/>
</dbReference>
<evidence type="ECO:0000256" key="3">
    <source>
        <dbReference type="ARBA" id="ARBA00022452"/>
    </source>
</evidence>
<feature type="chain" id="PRO_5015181747" evidence="9">
    <location>
        <begin position="18"/>
        <end position="1150"/>
    </location>
</feature>
<evidence type="ECO:0000256" key="4">
    <source>
        <dbReference type="ARBA" id="ARBA00022692"/>
    </source>
</evidence>
<protein>
    <submittedName>
        <fullName evidence="11">SusC/RagA family TonB-linked outer membrane protein</fullName>
    </submittedName>
    <submittedName>
        <fullName evidence="12">TonB-linked SusC/RagA family outer membrane protein</fullName>
    </submittedName>
</protein>
<dbReference type="EMBL" id="PYGC01000014">
    <property type="protein sequence ID" value="PSK80656.1"/>
    <property type="molecule type" value="Genomic_DNA"/>
</dbReference>
<dbReference type="Pfam" id="PF07660">
    <property type="entry name" value="STN"/>
    <property type="match status" value="1"/>
</dbReference>
<dbReference type="InterPro" id="IPR011662">
    <property type="entry name" value="Secretin/TonB_short_N"/>
</dbReference>
<dbReference type="SMART" id="SM00965">
    <property type="entry name" value="STN"/>
    <property type="match status" value="1"/>
</dbReference>
<evidence type="ECO:0000313" key="13">
    <source>
        <dbReference type="Proteomes" id="UP000240621"/>
    </source>
</evidence>
<comment type="similarity">
    <text evidence="8">Belongs to the TonB-dependent receptor family.</text>
</comment>
<dbReference type="Gene3D" id="2.60.40.1120">
    <property type="entry name" value="Carboxypeptidase-like, regulatory domain"/>
    <property type="match status" value="1"/>
</dbReference>
<evidence type="ECO:0000256" key="5">
    <source>
        <dbReference type="ARBA" id="ARBA00022729"/>
    </source>
</evidence>
<evidence type="ECO:0000259" key="10">
    <source>
        <dbReference type="SMART" id="SM00965"/>
    </source>
</evidence>
<dbReference type="PANTHER" id="PTHR30069">
    <property type="entry name" value="TONB-DEPENDENT OUTER MEMBRANE RECEPTOR"/>
    <property type="match status" value="1"/>
</dbReference>
<dbReference type="Pfam" id="PF13715">
    <property type="entry name" value="CarbopepD_reg_2"/>
    <property type="match status" value="1"/>
</dbReference>
<dbReference type="NCBIfam" id="TIGR04056">
    <property type="entry name" value="OMP_RagA_SusC"/>
    <property type="match status" value="1"/>
</dbReference>
<dbReference type="InterPro" id="IPR008969">
    <property type="entry name" value="CarboxyPept-like_regulatory"/>
</dbReference>
<dbReference type="GO" id="GO:0009279">
    <property type="term" value="C:cell outer membrane"/>
    <property type="evidence" value="ECO:0007669"/>
    <property type="project" value="UniProtKB-SubCell"/>
</dbReference>
<dbReference type="AlphaFoldDB" id="A0A2P8C6R7"/>
<reference evidence="12 13" key="1">
    <citation type="submission" date="2018-03" db="EMBL/GenBank/DDBJ databases">
        <title>Genomic Encyclopedia of Archaeal and Bacterial Type Strains, Phase II (KMG-II): from individual species to whole genera.</title>
        <authorList>
            <person name="Goeker M."/>
        </authorList>
    </citation>
    <scope>NUCLEOTIDE SEQUENCE [LARGE SCALE GENOMIC DNA]</scope>
    <source>
        <strain evidence="12 13">DSM 27267</strain>
    </source>
</reference>
<dbReference type="PANTHER" id="PTHR30069:SF29">
    <property type="entry name" value="HEMOGLOBIN AND HEMOGLOBIN-HAPTOGLOBIN-BINDING PROTEIN 1-RELATED"/>
    <property type="match status" value="1"/>
</dbReference>
<keyword evidence="2 8" id="KW-0813">Transport</keyword>
<sequence>MKLTLMLVFGTIFSIYANNSYSQNTRISLNQENATIHQVLKQIEQKSEFYFAYNNKLIDVKRRVNVNADNEKISAILNSIFAGTDVTYTVLDRQIVLSSKKAMGESAPQQKGKTVTGKVTDSDGGPLPGVAVVIKGTTQGTITDANGNYSIDNVPADGYLDFSFVGMKQEELSVAGKTTLDVVMKSSAIGLDEVVAVGYGSQKKKVVTGATLQVSGKDIEKLNTPNTLGALQGSTPGVQLTKTDGQPGDSYNIHIRGMGTIGNSTPLYVVDGVVVGSIDNLSPSDIQSVDVLKDATAAIYGSRAANGVILITTKHGRNNEKTTVTYDGYYGWQNVYRTANTLNAQQYLAIVNEGMVNSGQLPYDITAMATSLNGNDNGAQVPLVPDAAGILAGTNKGTNWMDAITNANAPIQSHAVNMTGGSAKSTYSLGLSYMSQDGILGKPVASKYDRYNLRINSDHKIITNNDRTIWSIGENLNYSYNKKSGIAIGNGYWNDIFNMQSSNPFLPIYGAQGLYSYPIPWDHLQNNPIATMIYSRGLNESKNHNLSASFYTNISPVKNLKFTSRFSANISAGSYRSFQPTYELGSVSTSTTAVGNSVNNTTQNMYVGMNWIWENTLTYDFTINDDHKFSVLAGQSVERDGLGESMNASNQNNIFNTFEYAYLSNTPTTSSTGTVVGGSAWGKGGILSYFGRLNYSYKDKYLFSAVVRNDGSSNFASGHRWGTFPAFSAGWVISSEPFMENTQSWLDFLKLRASWGENGNQSIDNFQYLSTIQTGGTGAGNYYTYGDKTVQSPAAYPNILANPNVTWETSKQTDIGLDANFLNNRLTFSFDWYDKTTDGWLVQAPLQDIYGTNAPYINGGNIQNKGYEVSLGWRDHIGKFKYSVNANMSYNDNKVTKIAGDGTIFGKTGFYGNNSYWYVAKVGLPAGAFYGYKTDGIFQNQQEVQSYTNSDGGMIMPDAVPGDIRFVDVNGDGKIDENDKTDIGNPHPPYTFGLNISLEYSGFDFSLLGTGVSGNKIIQATDWNSLNDPLANYTTGILDRWHGEGTSNTMPRVSLNGNMNNNNLSDMWLQSGDFFRISNLTLGYDFKHLYNAMPLQQARLYVTVQNAYTFTNYRGMDPEVGYAPDKWSQGIDIGYYPSPRTVMVGVDLKF</sequence>
<evidence type="ECO:0000256" key="7">
    <source>
        <dbReference type="ARBA" id="ARBA00023237"/>
    </source>
</evidence>
<evidence type="ECO:0000313" key="11">
    <source>
        <dbReference type="EMBL" id="GET22049.1"/>
    </source>
</evidence>
<keyword evidence="3 8" id="KW-1134">Transmembrane beta strand</keyword>
<comment type="subcellular location">
    <subcellularLocation>
        <location evidence="1 8">Cell outer membrane</location>
        <topology evidence="1 8">Multi-pass membrane protein</topology>
    </subcellularLocation>
</comment>
<feature type="signal peptide" evidence="9">
    <location>
        <begin position="1"/>
        <end position="17"/>
    </location>
</feature>
<dbReference type="Proteomes" id="UP000396862">
    <property type="component" value="Unassembled WGS sequence"/>
</dbReference>
<dbReference type="InterPro" id="IPR036942">
    <property type="entry name" value="Beta-barrel_TonB_sf"/>
</dbReference>
<dbReference type="NCBIfam" id="TIGR04057">
    <property type="entry name" value="SusC_RagA_signa"/>
    <property type="match status" value="1"/>
</dbReference>
<comment type="caution">
    <text evidence="12">The sequence shown here is derived from an EMBL/GenBank/DDBJ whole genome shotgun (WGS) entry which is preliminary data.</text>
</comment>
<proteinExistence type="inferred from homology"/>
<dbReference type="GO" id="GO:0015344">
    <property type="term" value="F:siderophore uptake transmembrane transporter activity"/>
    <property type="evidence" value="ECO:0007669"/>
    <property type="project" value="TreeGrafter"/>
</dbReference>
<feature type="domain" description="Secretin/TonB short N-terminal" evidence="10">
    <location>
        <begin position="49"/>
        <end position="100"/>
    </location>
</feature>
<dbReference type="Pfam" id="PF07715">
    <property type="entry name" value="Plug"/>
    <property type="match status" value="1"/>
</dbReference>
<accession>A0A2P8C6R7</accession>
<dbReference type="InterPro" id="IPR037066">
    <property type="entry name" value="Plug_dom_sf"/>
</dbReference>
<evidence type="ECO:0000256" key="8">
    <source>
        <dbReference type="PROSITE-ProRule" id="PRU01360"/>
    </source>
</evidence>
<evidence type="ECO:0000256" key="2">
    <source>
        <dbReference type="ARBA" id="ARBA00022448"/>
    </source>
</evidence>
<keyword evidence="7 8" id="KW-0998">Cell outer membrane</keyword>